<reference evidence="1 2" key="1">
    <citation type="submission" date="2018-04" db="EMBL/GenBank/DDBJ databases">
        <title>Novel Campyloabacter and Helicobacter Species and Strains.</title>
        <authorList>
            <person name="Mannion A.J."/>
            <person name="Shen Z."/>
            <person name="Fox J.G."/>
        </authorList>
    </citation>
    <scope>NUCLEOTIDE SEQUENCE [LARGE SCALE GENOMIC DNA]</scope>
    <source>
        <strain evidence="1 2">MIT 98-6070</strain>
    </source>
</reference>
<sequence length="155" mass="17833">MSKKQRVGDNAIPEEYLHLKDVAIKSGIARGNIKDVEGWFNSCLEYFNPAVVRFNPVCFMATDVKYEVVFVAEGIEYDAKVTKGNISFREFSAKFRRRLVLGTGSKGRIVAFEIYKRTNPAPNGNEVYQLIVFLKYKKHARIIQCNSRSRRFNVK</sequence>
<accession>A0A3D8I6L0</accession>
<proteinExistence type="predicted"/>
<gene>
    <name evidence="1" type="ORF">CQA63_02105</name>
</gene>
<dbReference type="RefSeq" id="WP_104700629.1">
    <property type="nucleotide sequence ID" value="NZ_FZPP01000044.1"/>
</dbReference>
<comment type="caution">
    <text evidence="1">The sequence shown here is derived from an EMBL/GenBank/DDBJ whole genome shotgun (WGS) entry which is preliminary data.</text>
</comment>
<dbReference type="Proteomes" id="UP000256599">
    <property type="component" value="Unassembled WGS sequence"/>
</dbReference>
<keyword evidence="2" id="KW-1185">Reference proteome</keyword>
<dbReference type="EMBL" id="NXLR01000002">
    <property type="protein sequence ID" value="RDU60778.1"/>
    <property type="molecule type" value="Genomic_DNA"/>
</dbReference>
<evidence type="ECO:0000313" key="1">
    <source>
        <dbReference type="EMBL" id="RDU60778.1"/>
    </source>
</evidence>
<dbReference type="AlphaFoldDB" id="A0A3D8I6L0"/>
<organism evidence="1 2">
    <name type="scientific">Helicobacter marmotae</name>
    <dbReference type="NCBI Taxonomy" id="152490"/>
    <lineage>
        <taxon>Bacteria</taxon>
        <taxon>Pseudomonadati</taxon>
        <taxon>Campylobacterota</taxon>
        <taxon>Epsilonproteobacteria</taxon>
        <taxon>Campylobacterales</taxon>
        <taxon>Helicobacteraceae</taxon>
        <taxon>Helicobacter</taxon>
    </lineage>
</organism>
<protein>
    <submittedName>
        <fullName evidence="1">Uncharacterized protein</fullName>
    </submittedName>
</protein>
<evidence type="ECO:0000313" key="2">
    <source>
        <dbReference type="Proteomes" id="UP000256599"/>
    </source>
</evidence>
<name>A0A3D8I6L0_9HELI</name>